<name>A0ABR9LME0_9PSEU</name>
<reference evidence="2 3" key="1">
    <citation type="submission" date="2020-10" db="EMBL/GenBank/DDBJ databases">
        <title>Sequencing the genomes of 1000 actinobacteria strains.</title>
        <authorList>
            <person name="Klenk H.-P."/>
        </authorList>
    </citation>
    <scope>NUCLEOTIDE SEQUENCE [LARGE SCALE GENOMIC DNA]</scope>
    <source>
        <strain evidence="2 3">DSM 46661</strain>
    </source>
</reference>
<keyword evidence="3" id="KW-1185">Reference proteome</keyword>
<evidence type="ECO:0000313" key="3">
    <source>
        <dbReference type="Proteomes" id="UP000656548"/>
    </source>
</evidence>
<evidence type="ECO:0000259" key="1">
    <source>
        <dbReference type="Pfam" id="PF04230"/>
    </source>
</evidence>
<organism evidence="2 3">
    <name type="scientific">Amycolatopsis roodepoortensis</name>
    <dbReference type="NCBI Taxonomy" id="700274"/>
    <lineage>
        <taxon>Bacteria</taxon>
        <taxon>Bacillati</taxon>
        <taxon>Actinomycetota</taxon>
        <taxon>Actinomycetes</taxon>
        <taxon>Pseudonocardiales</taxon>
        <taxon>Pseudonocardiaceae</taxon>
        <taxon>Amycolatopsis</taxon>
    </lineage>
</organism>
<comment type="caution">
    <text evidence="2">The sequence shown here is derived from an EMBL/GenBank/DDBJ whole genome shotgun (WGS) entry which is preliminary data.</text>
</comment>
<evidence type="ECO:0000313" key="2">
    <source>
        <dbReference type="EMBL" id="MBE1581442.1"/>
    </source>
</evidence>
<dbReference type="RefSeq" id="WP_192747775.1">
    <property type="nucleotide sequence ID" value="NZ_JADBEJ010000008.1"/>
</dbReference>
<dbReference type="Proteomes" id="UP000656548">
    <property type="component" value="Unassembled WGS sequence"/>
</dbReference>
<feature type="domain" description="Polysaccharide pyruvyl transferase" evidence="1">
    <location>
        <begin position="25"/>
        <end position="336"/>
    </location>
</feature>
<dbReference type="EMBL" id="JADBEJ010000008">
    <property type="protein sequence ID" value="MBE1581442.1"/>
    <property type="molecule type" value="Genomic_DNA"/>
</dbReference>
<dbReference type="Pfam" id="PF04230">
    <property type="entry name" value="PS_pyruv_trans"/>
    <property type="match status" value="1"/>
</dbReference>
<dbReference type="InterPro" id="IPR007345">
    <property type="entry name" value="Polysacch_pyruvyl_Trfase"/>
</dbReference>
<dbReference type="PANTHER" id="PTHR36836:SF1">
    <property type="entry name" value="COLANIC ACID BIOSYNTHESIS PROTEIN WCAK"/>
    <property type="match status" value="1"/>
</dbReference>
<gene>
    <name evidence="2" type="ORF">H4W30_008523</name>
</gene>
<accession>A0ABR9LME0</accession>
<sequence>MTSRPGARKRRHPRVGFFGLLGAGNIGNDGSLEVVLEYVRRRHPEAELSCLCSGPELVEARYGVKAESLLWYYSRNRDTTGVLAALLKAVGKVADTLKILSWTRRCDVVIVPGAGVLETTLPLRPWGFPYAMALLGVSGRLWGTRVALLNVGSNVIRQRTTRRLYRIAARSAHYRSFRDELSRDAWAEMGLDTAKDDLYPDLAFALPIPAGRPSDVVGVGVMEFHGGNDDRRRGQEIRSSYVDAMKRFVRRLVDDGREIRLLTGDEIDDPVVEEIFADLREHRPDLDPNRVTAAKLPTLGDLITEIAALGAVVGTRYHNVLCSLKLAKPTISISYSQKMDSIMANMGLAEYCQSARAVDVDLLVRQLAELEAKPDEFWQRLRDRSAAKGKLLEKQYDVLDKTLFRTSEEIR</sequence>
<protein>
    <submittedName>
        <fullName evidence="2">Polysaccharide pyruvyl transferase WcaK-like protein</fullName>
    </submittedName>
</protein>
<dbReference type="PANTHER" id="PTHR36836">
    <property type="entry name" value="COLANIC ACID BIOSYNTHESIS PROTEIN WCAK"/>
    <property type="match status" value="1"/>
</dbReference>
<proteinExistence type="predicted"/>